<proteinExistence type="predicted"/>
<evidence type="ECO:0000259" key="8">
    <source>
        <dbReference type="PROSITE" id="PS50110"/>
    </source>
</evidence>
<evidence type="ECO:0000256" key="4">
    <source>
        <dbReference type="ARBA" id="ARBA00023125"/>
    </source>
</evidence>
<accession>A0A6L5WI51</accession>
<dbReference type="InterPro" id="IPR001789">
    <property type="entry name" value="Sig_transdc_resp-reg_receiver"/>
</dbReference>
<dbReference type="SMART" id="SM00448">
    <property type="entry name" value="REC"/>
    <property type="match status" value="1"/>
</dbReference>
<dbReference type="SUPFAM" id="SSF52172">
    <property type="entry name" value="CheY-like"/>
    <property type="match status" value="1"/>
</dbReference>
<dbReference type="PROSITE" id="PS51755">
    <property type="entry name" value="OMPR_PHOB"/>
    <property type="match status" value="1"/>
</dbReference>
<keyword evidence="1 6" id="KW-0597">Phosphoprotein</keyword>
<dbReference type="CDD" id="cd17536">
    <property type="entry name" value="REC_YesN-like"/>
    <property type="match status" value="1"/>
</dbReference>
<evidence type="ECO:0000313" key="11">
    <source>
        <dbReference type="Proteomes" id="UP000476338"/>
    </source>
</evidence>
<keyword evidence="3" id="KW-0805">Transcription regulation</keyword>
<evidence type="ECO:0000259" key="9">
    <source>
        <dbReference type="PROSITE" id="PS51755"/>
    </source>
</evidence>
<dbReference type="Gene3D" id="3.40.50.2300">
    <property type="match status" value="1"/>
</dbReference>
<name>A0A6L5WI51_9BACT</name>
<dbReference type="Proteomes" id="UP000476338">
    <property type="component" value="Unassembled WGS sequence"/>
</dbReference>
<dbReference type="InterPro" id="IPR039420">
    <property type="entry name" value="WalR-like"/>
</dbReference>
<feature type="domain" description="Response regulatory" evidence="8">
    <location>
        <begin position="8"/>
        <end position="122"/>
    </location>
</feature>
<dbReference type="InterPro" id="IPR011006">
    <property type="entry name" value="CheY-like_superfamily"/>
</dbReference>
<dbReference type="GO" id="GO:0000976">
    <property type="term" value="F:transcription cis-regulatory region binding"/>
    <property type="evidence" value="ECO:0007669"/>
    <property type="project" value="TreeGrafter"/>
</dbReference>
<evidence type="ECO:0000256" key="5">
    <source>
        <dbReference type="ARBA" id="ARBA00023163"/>
    </source>
</evidence>
<feature type="modified residue" description="4-aspartylphosphate" evidence="6">
    <location>
        <position position="57"/>
    </location>
</feature>
<dbReference type="PANTHER" id="PTHR48111:SF1">
    <property type="entry name" value="TWO-COMPONENT RESPONSE REGULATOR ORR33"/>
    <property type="match status" value="1"/>
</dbReference>
<evidence type="ECO:0000256" key="2">
    <source>
        <dbReference type="ARBA" id="ARBA00023012"/>
    </source>
</evidence>
<feature type="domain" description="OmpR/PhoB-type" evidence="9">
    <location>
        <begin position="129"/>
        <end position="223"/>
    </location>
</feature>
<evidence type="ECO:0000313" key="10">
    <source>
        <dbReference type="EMBL" id="MSN96142.1"/>
    </source>
</evidence>
<keyword evidence="4 7" id="KW-0238">DNA-binding</keyword>
<dbReference type="GO" id="GO:0006355">
    <property type="term" value="P:regulation of DNA-templated transcription"/>
    <property type="evidence" value="ECO:0007669"/>
    <property type="project" value="InterPro"/>
</dbReference>
<gene>
    <name evidence="10" type="ORF">F1B92_02845</name>
</gene>
<keyword evidence="5" id="KW-0804">Transcription</keyword>
<evidence type="ECO:0000256" key="7">
    <source>
        <dbReference type="PROSITE-ProRule" id="PRU01091"/>
    </source>
</evidence>
<dbReference type="PANTHER" id="PTHR48111">
    <property type="entry name" value="REGULATOR OF RPOS"/>
    <property type="match status" value="1"/>
</dbReference>
<dbReference type="RefSeq" id="WP_154570409.1">
    <property type="nucleotide sequence ID" value="NZ_VWSJ01000007.1"/>
</dbReference>
<organism evidence="10 11">
    <name type="scientific">Campylobacter portucalensis</name>
    <dbReference type="NCBI Taxonomy" id="2608384"/>
    <lineage>
        <taxon>Bacteria</taxon>
        <taxon>Pseudomonadati</taxon>
        <taxon>Campylobacterota</taxon>
        <taxon>Epsilonproteobacteria</taxon>
        <taxon>Campylobacterales</taxon>
        <taxon>Campylobacteraceae</taxon>
        <taxon>Campylobacter</taxon>
    </lineage>
</organism>
<dbReference type="CDD" id="cd00383">
    <property type="entry name" value="trans_reg_C"/>
    <property type="match status" value="1"/>
</dbReference>
<dbReference type="GO" id="GO:0005829">
    <property type="term" value="C:cytosol"/>
    <property type="evidence" value="ECO:0007669"/>
    <property type="project" value="TreeGrafter"/>
</dbReference>
<dbReference type="PROSITE" id="PS50110">
    <property type="entry name" value="RESPONSE_REGULATORY"/>
    <property type="match status" value="1"/>
</dbReference>
<dbReference type="GO" id="GO:0032993">
    <property type="term" value="C:protein-DNA complex"/>
    <property type="evidence" value="ECO:0007669"/>
    <property type="project" value="TreeGrafter"/>
</dbReference>
<dbReference type="SMART" id="SM00862">
    <property type="entry name" value="Trans_reg_C"/>
    <property type="match status" value="1"/>
</dbReference>
<dbReference type="AlphaFoldDB" id="A0A6L5WI51"/>
<dbReference type="InterPro" id="IPR001867">
    <property type="entry name" value="OmpR/PhoB-type_DNA-bd"/>
</dbReference>
<dbReference type="Pfam" id="PF00486">
    <property type="entry name" value="Trans_reg_C"/>
    <property type="match status" value="1"/>
</dbReference>
<dbReference type="Pfam" id="PF00072">
    <property type="entry name" value="Response_reg"/>
    <property type="match status" value="1"/>
</dbReference>
<dbReference type="InterPro" id="IPR036388">
    <property type="entry name" value="WH-like_DNA-bd_sf"/>
</dbReference>
<evidence type="ECO:0000256" key="3">
    <source>
        <dbReference type="ARBA" id="ARBA00023015"/>
    </source>
</evidence>
<dbReference type="EMBL" id="VWSJ01000007">
    <property type="protein sequence ID" value="MSN96142.1"/>
    <property type="molecule type" value="Genomic_DNA"/>
</dbReference>
<sequence length="235" mass="26628">MKSLKDLKILIVEDEKDIRESMADVMQEYFYEVITAQNGDEGFKKFSKFNSDIIITDISMPIMDGLDMTKIVKKTSPSTPIIALSAFSEKEKLLKAIDVGVNKYIIKPIDMDELLVAIESLAKNKFLELNSIKISKNCVFDTTRKILIKNGNKVYLTKKELAFISLLVNRLGILVLHEDIKKNVWCGKSVSDAAVRTFIKRVRDKVGDDVILNISGLGYKIEIPQQNKNNLLKKL</sequence>
<keyword evidence="11" id="KW-1185">Reference proteome</keyword>
<evidence type="ECO:0000256" key="6">
    <source>
        <dbReference type="PROSITE-ProRule" id="PRU00169"/>
    </source>
</evidence>
<protein>
    <submittedName>
        <fullName evidence="10">Response regulator transcription factor</fullName>
    </submittedName>
</protein>
<reference evidence="10 11" key="2">
    <citation type="submission" date="2020-03" db="EMBL/GenBank/DDBJ databases">
        <title>Campylobacter portucalensis sp. nov., a new species of Campylobacter isolated from the reproductive tract of bulls.</title>
        <authorList>
            <person name="Silva M.F."/>
            <person name="Pereira G."/>
            <person name="Carneiro C."/>
            <person name="Hemphill A."/>
            <person name="Mateus L."/>
            <person name="Lopes-Da-Costa L."/>
            <person name="Silva E."/>
        </authorList>
    </citation>
    <scope>NUCLEOTIDE SEQUENCE [LARGE SCALE GENOMIC DNA]</scope>
    <source>
        <strain evidence="10 11">FMV-PI01</strain>
    </source>
</reference>
<dbReference type="Gene3D" id="1.10.10.10">
    <property type="entry name" value="Winged helix-like DNA-binding domain superfamily/Winged helix DNA-binding domain"/>
    <property type="match status" value="1"/>
</dbReference>
<reference evidence="10 11" key="1">
    <citation type="submission" date="2019-09" db="EMBL/GenBank/DDBJ databases">
        <authorList>
            <person name="Silva M."/>
            <person name="Pereira G."/>
            <person name="Lopes-Da-Costa L."/>
            <person name="Silva E."/>
        </authorList>
    </citation>
    <scope>NUCLEOTIDE SEQUENCE [LARGE SCALE GENOMIC DNA]</scope>
    <source>
        <strain evidence="10 11">FMV-PI01</strain>
    </source>
</reference>
<comment type="caution">
    <text evidence="10">The sequence shown here is derived from an EMBL/GenBank/DDBJ whole genome shotgun (WGS) entry which is preliminary data.</text>
</comment>
<keyword evidence="2" id="KW-0902">Two-component regulatory system</keyword>
<feature type="DNA-binding region" description="OmpR/PhoB-type" evidence="7">
    <location>
        <begin position="129"/>
        <end position="223"/>
    </location>
</feature>
<dbReference type="GO" id="GO:0000156">
    <property type="term" value="F:phosphorelay response regulator activity"/>
    <property type="evidence" value="ECO:0007669"/>
    <property type="project" value="TreeGrafter"/>
</dbReference>
<evidence type="ECO:0000256" key="1">
    <source>
        <dbReference type="ARBA" id="ARBA00022553"/>
    </source>
</evidence>